<dbReference type="EMBL" id="CP000040">
    <property type="protein sequence ID" value="AAY60203.1"/>
    <property type="molecule type" value="Genomic_DNA"/>
</dbReference>
<gene>
    <name evidence="1" type="ordered locus">pE33L466_0032</name>
</gene>
<reference evidence="2" key="1">
    <citation type="journal article" date="2006" name="J. Bacteriol.">
        <title>Pathogenomic sequence analysis of Bacillus cereus and Bacillus thuringiensis isolates closely related to Bacillus anthracis.</title>
        <authorList>
            <person name="Han C.S."/>
            <person name="Xie G."/>
            <person name="Challacombe J.F."/>
            <person name="Altherr M.R."/>
            <person name="Bhotika S.S."/>
            <person name="Brown N."/>
            <person name="Bruce D."/>
            <person name="Campbell C.S."/>
            <person name="Campbell M.L."/>
            <person name="Chen J."/>
            <person name="Chertkov O."/>
            <person name="Cleland C."/>
            <person name="Dimitrijevic M."/>
            <person name="Doggett N.A."/>
            <person name="Fawcett J.J."/>
            <person name="Glavina T."/>
            <person name="Goodwin L.A."/>
            <person name="Green L.D."/>
            <person name="Hill K.K."/>
            <person name="Hitchcock P."/>
            <person name="Jackson P.J."/>
            <person name="Keim P."/>
            <person name="Kewalramani A.R."/>
            <person name="Longmire J."/>
            <person name="Lucas S."/>
            <person name="Malfatti S."/>
            <person name="McMurry K."/>
            <person name="Meincke L.J."/>
            <person name="Misra M."/>
            <person name="Moseman B.L."/>
            <person name="Mundt M."/>
            <person name="Munk A.C."/>
            <person name="Okinaka R.T."/>
            <person name="Parson-Quintana B."/>
            <person name="Reilly L.P."/>
            <person name="Richardson P."/>
            <person name="Robinson D.L."/>
            <person name="Rubin E."/>
            <person name="Saunders E."/>
            <person name="Tapia R."/>
            <person name="Tesmer J.G."/>
            <person name="Thayer N."/>
            <person name="Thompson L.S."/>
            <person name="Tice H."/>
            <person name="Ticknor L.O."/>
            <person name="Wills P.L."/>
            <person name="Brettin T.S."/>
            <person name="Gilna P."/>
        </authorList>
    </citation>
    <scope>NUCLEOTIDE SEQUENCE [LARGE SCALE GENOMIC DNA]</scope>
    <source>
        <strain evidence="2">ZK / E33L</strain>
        <plasmid evidence="2">pE33L466</plasmid>
    </source>
</reference>
<dbReference type="KEGG" id="bcz:pE33L466_0032"/>
<evidence type="ECO:0000313" key="1">
    <source>
        <dbReference type="EMBL" id="AAY60203.1"/>
    </source>
</evidence>
<dbReference type="AlphaFoldDB" id="Q4V254"/>
<proteinExistence type="predicted"/>
<dbReference type="RefSeq" id="WP_000896129.1">
    <property type="nucleotide sequence ID" value="NC_007103.1"/>
</dbReference>
<sequence length="186" mass="21276">MAFVAIDGKNIVYADEIAKLPNQKKIYTCKNSDCSADMKIAAIDSESRRPYFTTNGTKKPHIPGCLYGNSKDGINARYDESNFNLDRFIDTLFTKENAKSSNTKANGPSVNNKDSSLKKPIRTLSQLYYFVKQHNPDYRLDGVPLYRILSDRRTRSVNFFSGHNRFYSNVMAEVTFHRYDTIKKSS</sequence>
<protein>
    <submittedName>
        <fullName evidence="1">Uncharacterized protein</fullName>
    </submittedName>
</protein>
<organism evidence="1 2">
    <name type="scientific">Bacillus cereus (strain ZK / E33L)</name>
    <dbReference type="NCBI Taxonomy" id="288681"/>
    <lineage>
        <taxon>Bacteria</taxon>
        <taxon>Bacillati</taxon>
        <taxon>Bacillota</taxon>
        <taxon>Bacilli</taxon>
        <taxon>Bacillales</taxon>
        <taxon>Bacillaceae</taxon>
        <taxon>Bacillus</taxon>
        <taxon>Bacillus cereus group</taxon>
    </lineage>
</organism>
<dbReference type="PATRIC" id="fig|288681.22.peg.5800"/>
<evidence type="ECO:0000313" key="2">
    <source>
        <dbReference type="Proteomes" id="UP000002612"/>
    </source>
</evidence>
<name>Q4V254_BACCZ</name>
<keyword evidence="1" id="KW-0614">Plasmid</keyword>
<dbReference type="Proteomes" id="UP000002612">
    <property type="component" value="Plasmid pE33L466"/>
</dbReference>
<accession>Q4V254</accession>
<geneLocation type="plasmid" evidence="1 2">
    <name>pE33L466</name>
</geneLocation>